<feature type="transmembrane region" description="Helical" evidence="1">
    <location>
        <begin position="207"/>
        <end position="227"/>
    </location>
</feature>
<keyword evidence="1" id="KW-0472">Membrane</keyword>
<dbReference type="Proteomes" id="UP000737171">
    <property type="component" value="Unassembled WGS sequence"/>
</dbReference>
<feature type="transmembrane region" description="Helical" evidence="1">
    <location>
        <begin position="247"/>
        <end position="271"/>
    </location>
</feature>
<name>A0ABX2EPS9_9BURK</name>
<feature type="transmembrane region" description="Helical" evidence="1">
    <location>
        <begin position="108"/>
        <end position="129"/>
    </location>
</feature>
<gene>
    <name evidence="2" type="ORF">HLB44_27260</name>
</gene>
<protein>
    <submittedName>
        <fullName evidence="2">DUF2868 domain-containing protein</fullName>
    </submittedName>
</protein>
<dbReference type="InterPro" id="IPR021296">
    <property type="entry name" value="DUF2868"/>
</dbReference>
<feature type="transmembrane region" description="Helical" evidence="1">
    <location>
        <begin position="141"/>
        <end position="159"/>
    </location>
</feature>
<keyword evidence="1" id="KW-0812">Transmembrane</keyword>
<comment type="caution">
    <text evidence="2">The sequence shown here is derived from an EMBL/GenBank/DDBJ whole genome shotgun (WGS) entry which is preliminary data.</text>
</comment>
<keyword evidence="1" id="KW-1133">Transmembrane helix</keyword>
<organism evidence="2 3">
    <name type="scientific">Pseudaquabacterium terrae</name>
    <dbReference type="NCBI Taxonomy" id="2732868"/>
    <lineage>
        <taxon>Bacteria</taxon>
        <taxon>Pseudomonadati</taxon>
        <taxon>Pseudomonadota</taxon>
        <taxon>Betaproteobacteria</taxon>
        <taxon>Burkholderiales</taxon>
        <taxon>Sphaerotilaceae</taxon>
        <taxon>Pseudaquabacterium</taxon>
    </lineage>
</organism>
<dbReference type="EMBL" id="JABRWJ010000009">
    <property type="protein sequence ID" value="NRF70710.1"/>
    <property type="molecule type" value="Genomic_DNA"/>
</dbReference>
<dbReference type="RefSeq" id="WP_173130376.1">
    <property type="nucleotide sequence ID" value="NZ_JABRWJ010000009.1"/>
</dbReference>
<sequence length="448" mass="47915">MTEDEARRVLLARAFESGAATSVWTLDDRAWATRASLQDLGSAQDFERFVVVRAGHALQRLLPRDAAARRWIDRRRWPARGLLAATVLLSFALGLLADRIGPQQRIDLLAPAVWLIVLWNLGVYGMLLLPWRARRLPGWSLRAAGPAAIGASWATQAAPLTRARMAALLHVAAALLAAGLIAGLYLRGLGHDYRAGWQSTFLDASTVQAALSTLLAPAAALTGIAVPDVAPLRMLPGSAPAGHAAPWIHLFAATLVLAVVLPRLLLAAIAAGRARSLARRFPLALDGMYFDRLRLLQRGEQRLIAEVQPHAAAPSAQAALGLRALLALEWGAGVELRFADPLPYGDEDQAARAAAPGATLRLALFDLAATPEPETHGKLLAALAGSLPLVAIVDEAAFKRRFAAMPERLRERRALWKRLAEAHGVRVVCVDLEGDVQAAAADLKAALA</sequence>
<evidence type="ECO:0000313" key="3">
    <source>
        <dbReference type="Proteomes" id="UP000737171"/>
    </source>
</evidence>
<evidence type="ECO:0000256" key="1">
    <source>
        <dbReference type="SAM" id="Phobius"/>
    </source>
</evidence>
<reference evidence="2 3" key="1">
    <citation type="submission" date="2020-05" db="EMBL/GenBank/DDBJ databases">
        <title>Aquincola sp. isolate from soil.</title>
        <authorList>
            <person name="Han J."/>
            <person name="Kim D.-U."/>
        </authorList>
    </citation>
    <scope>NUCLEOTIDE SEQUENCE [LARGE SCALE GENOMIC DNA]</scope>
    <source>
        <strain evidence="2 3">S2</strain>
    </source>
</reference>
<keyword evidence="3" id="KW-1185">Reference proteome</keyword>
<evidence type="ECO:0000313" key="2">
    <source>
        <dbReference type="EMBL" id="NRF70710.1"/>
    </source>
</evidence>
<dbReference type="Pfam" id="PF11067">
    <property type="entry name" value="DUF2868"/>
    <property type="match status" value="1"/>
</dbReference>
<proteinExistence type="predicted"/>
<feature type="transmembrane region" description="Helical" evidence="1">
    <location>
        <begin position="165"/>
        <end position="186"/>
    </location>
</feature>
<accession>A0ABX2EPS9</accession>
<feature type="transmembrane region" description="Helical" evidence="1">
    <location>
        <begin position="77"/>
        <end position="96"/>
    </location>
</feature>